<accession>A0ABW4Z580</accession>
<comment type="caution">
    <text evidence="4">The sequence shown here is derived from an EMBL/GenBank/DDBJ whole genome shotgun (WGS) entry which is preliminary data.</text>
</comment>
<gene>
    <name evidence="4" type="ORF">ACFSNC_24865</name>
</gene>
<evidence type="ECO:0000259" key="3">
    <source>
        <dbReference type="Pfam" id="PF00171"/>
    </source>
</evidence>
<comment type="similarity">
    <text evidence="1">Belongs to the aldehyde dehydrogenase family.</text>
</comment>
<name>A0ABW4Z580_9HYPH</name>
<dbReference type="Pfam" id="PF00171">
    <property type="entry name" value="Aldedh"/>
    <property type="match status" value="1"/>
</dbReference>
<evidence type="ECO:0000256" key="2">
    <source>
        <dbReference type="ARBA" id="ARBA00023002"/>
    </source>
</evidence>
<dbReference type="SUPFAM" id="SSF53720">
    <property type="entry name" value="ALDH-like"/>
    <property type="match status" value="1"/>
</dbReference>
<dbReference type="PANTHER" id="PTHR43353">
    <property type="entry name" value="SUCCINATE-SEMIALDEHYDE DEHYDROGENASE, MITOCHONDRIAL"/>
    <property type="match status" value="1"/>
</dbReference>
<evidence type="ECO:0000256" key="1">
    <source>
        <dbReference type="ARBA" id="ARBA00009986"/>
    </source>
</evidence>
<evidence type="ECO:0000313" key="4">
    <source>
        <dbReference type="EMBL" id="MFD2143627.1"/>
    </source>
</evidence>
<dbReference type="InterPro" id="IPR016161">
    <property type="entry name" value="Ald_DH/histidinol_DH"/>
</dbReference>
<dbReference type="InterPro" id="IPR050740">
    <property type="entry name" value="Aldehyde_DH_Superfamily"/>
</dbReference>
<dbReference type="Gene3D" id="3.40.309.10">
    <property type="entry name" value="Aldehyde Dehydrogenase, Chain A, domain 2"/>
    <property type="match status" value="1"/>
</dbReference>
<feature type="domain" description="Aldehyde dehydrogenase" evidence="3">
    <location>
        <begin position="20"/>
        <end position="471"/>
    </location>
</feature>
<dbReference type="PANTHER" id="PTHR43353:SF5">
    <property type="entry name" value="SUCCINATE-SEMIALDEHYDE DEHYDROGENASE, MITOCHONDRIAL"/>
    <property type="match status" value="1"/>
</dbReference>
<dbReference type="InterPro" id="IPR016163">
    <property type="entry name" value="Ald_DH_C"/>
</dbReference>
<evidence type="ECO:0000313" key="5">
    <source>
        <dbReference type="Proteomes" id="UP001597299"/>
    </source>
</evidence>
<dbReference type="GO" id="GO:0016491">
    <property type="term" value="F:oxidoreductase activity"/>
    <property type="evidence" value="ECO:0007669"/>
    <property type="project" value="UniProtKB-KW"/>
</dbReference>
<dbReference type="Gene3D" id="3.40.605.10">
    <property type="entry name" value="Aldehyde Dehydrogenase, Chain A, domain 1"/>
    <property type="match status" value="1"/>
</dbReference>
<dbReference type="EC" id="1.2.1.-" evidence="4"/>
<sequence length="476" mass="50867">MSHEFRLLIDGIERAGSAAQSSDVVDPATGEAIGSVAHATADDLTEAVRVSVLGLRSWSTTSPWERGRILKRAADFLRADMEVAARTITREQGKPLVQARLEVERSADFLEWGGEEARRIADYSVAGRSPGSRTEVQVHPVGVVATFTPWNFPMALAAKKFAGALGAGCSVICKPSQETPGSVLTLARALLEAGVPPAAISVIFGEPGMISDHLVAAPEVAKLSFTGSIPIGKRLAAAAGARIKTVSMELGGHAPVIVCGDVDPIWAADMLATAKFHNAGQFCLSPSRFFVENSIRDRFVARFVERAEALRVGPGQDPGIDMGPVANARRLSAVEAMVEDARMRGATVLTGGRRLRNEGYFYAPTVLDDVPEDASVLNEEPFGPIAPMLGFTDEAEMLRRANRLDFGLASYVVTHDPVRQRRLIDALEYGVVGVNGPITHNPEAALGGWKESGMETEGGPEILKPYQRTKHLSLAA</sequence>
<protein>
    <submittedName>
        <fullName evidence="4">NAD-dependent succinate-semialdehyde dehydrogenase</fullName>
        <ecNumber evidence="4">1.2.1.-</ecNumber>
    </submittedName>
</protein>
<dbReference type="InterPro" id="IPR015590">
    <property type="entry name" value="Aldehyde_DH_dom"/>
</dbReference>
<dbReference type="Proteomes" id="UP001597299">
    <property type="component" value="Unassembled WGS sequence"/>
</dbReference>
<keyword evidence="2 4" id="KW-0560">Oxidoreductase</keyword>
<dbReference type="CDD" id="cd07103">
    <property type="entry name" value="ALDH_F5_SSADH_GabD"/>
    <property type="match status" value="1"/>
</dbReference>
<organism evidence="4 5">
    <name type="scientific">Ancylobacter oerskovii</name>
    <dbReference type="NCBI Taxonomy" id="459519"/>
    <lineage>
        <taxon>Bacteria</taxon>
        <taxon>Pseudomonadati</taxon>
        <taxon>Pseudomonadota</taxon>
        <taxon>Alphaproteobacteria</taxon>
        <taxon>Hyphomicrobiales</taxon>
        <taxon>Xanthobacteraceae</taxon>
        <taxon>Ancylobacter</taxon>
    </lineage>
</organism>
<dbReference type="EMBL" id="JBHUHD010000004">
    <property type="protein sequence ID" value="MFD2143627.1"/>
    <property type="molecule type" value="Genomic_DNA"/>
</dbReference>
<dbReference type="RefSeq" id="WP_213351099.1">
    <property type="nucleotide sequence ID" value="NZ_JAHBGB010000003.1"/>
</dbReference>
<reference evidence="5" key="1">
    <citation type="journal article" date="2019" name="Int. J. Syst. Evol. Microbiol.">
        <title>The Global Catalogue of Microorganisms (GCM) 10K type strain sequencing project: providing services to taxonomists for standard genome sequencing and annotation.</title>
        <authorList>
            <consortium name="The Broad Institute Genomics Platform"/>
            <consortium name="The Broad Institute Genome Sequencing Center for Infectious Disease"/>
            <person name="Wu L."/>
            <person name="Ma J."/>
        </authorList>
    </citation>
    <scope>NUCLEOTIDE SEQUENCE [LARGE SCALE GENOMIC DNA]</scope>
    <source>
        <strain evidence="5">CCM 7435</strain>
    </source>
</reference>
<proteinExistence type="inferred from homology"/>
<dbReference type="InterPro" id="IPR016162">
    <property type="entry name" value="Ald_DH_N"/>
</dbReference>
<keyword evidence="5" id="KW-1185">Reference proteome</keyword>